<feature type="region of interest" description="Disordered" evidence="1">
    <location>
        <begin position="133"/>
        <end position="232"/>
    </location>
</feature>
<feature type="compositionally biased region" description="Basic and acidic residues" evidence="1">
    <location>
        <begin position="177"/>
        <end position="194"/>
    </location>
</feature>
<protein>
    <submittedName>
        <fullName evidence="2">Uncharacterized protein</fullName>
    </submittedName>
</protein>
<gene>
    <name evidence="2" type="ORF">Q7X28_13445</name>
</gene>
<feature type="region of interest" description="Disordered" evidence="1">
    <location>
        <begin position="86"/>
        <end position="114"/>
    </location>
</feature>
<evidence type="ECO:0000256" key="1">
    <source>
        <dbReference type="SAM" id="MobiDB-lite"/>
    </source>
</evidence>
<organism evidence="2 3">
    <name type="scientific">Tsukamurella strandjordii</name>
    <dbReference type="NCBI Taxonomy" id="147577"/>
    <lineage>
        <taxon>Bacteria</taxon>
        <taxon>Bacillati</taxon>
        <taxon>Actinomycetota</taxon>
        <taxon>Actinomycetes</taxon>
        <taxon>Mycobacteriales</taxon>
        <taxon>Tsukamurellaceae</taxon>
        <taxon>Tsukamurella</taxon>
    </lineage>
</organism>
<feature type="compositionally biased region" description="Basic residues" evidence="1">
    <location>
        <begin position="103"/>
        <end position="112"/>
    </location>
</feature>
<dbReference type="Proteomes" id="UP001178281">
    <property type="component" value="Unassembled WGS sequence"/>
</dbReference>
<proteinExistence type="predicted"/>
<dbReference type="EMBL" id="JAUTIX010000005">
    <property type="protein sequence ID" value="MDP0398932.1"/>
    <property type="molecule type" value="Genomic_DNA"/>
</dbReference>
<reference evidence="2" key="1">
    <citation type="submission" date="2023-08" db="EMBL/GenBank/DDBJ databases">
        <title>The draft genome of Tsukamurella strandjordii strain 050030.</title>
        <authorList>
            <person name="Zhao F."/>
            <person name="Feng Y."/>
            <person name="Zong Z."/>
        </authorList>
    </citation>
    <scope>NUCLEOTIDE SEQUENCE</scope>
    <source>
        <strain evidence="2">050030</strain>
    </source>
</reference>
<dbReference type="RefSeq" id="WP_305111699.1">
    <property type="nucleotide sequence ID" value="NZ_JAUTIX010000005.1"/>
</dbReference>
<name>A0AA90SM55_9ACTN</name>
<sequence length="232" mass="25908">MTWTRLDDSWTDRRELTEVSYGARWHMLALIQMCCRVGQFDGILRASDARRCSDVDTPEAAIDELATAGLVERLPDGRVRVVGIEDHVPPPHVRRSTEQARERQRRSRAHKAGNHELCLPANCADAPVTQMSRVTSGRDGTGRGDLHEKNQERASPRERDEAPDERAARKALGSPRAELEFRQSLDGVRVRPLDPNDAIPPRPLDDEDAAMMANEGVVGSRVRPLRAVNDPT</sequence>
<comment type="caution">
    <text evidence="2">The sequence shown here is derived from an EMBL/GenBank/DDBJ whole genome shotgun (WGS) entry which is preliminary data.</text>
</comment>
<evidence type="ECO:0000313" key="3">
    <source>
        <dbReference type="Proteomes" id="UP001178281"/>
    </source>
</evidence>
<feature type="compositionally biased region" description="Basic and acidic residues" evidence="1">
    <location>
        <begin position="86"/>
        <end position="102"/>
    </location>
</feature>
<dbReference type="AlphaFoldDB" id="A0AA90SM55"/>
<evidence type="ECO:0000313" key="2">
    <source>
        <dbReference type="EMBL" id="MDP0398932.1"/>
    </source>
</evidence>
<accession>A0AA90SM55</accession>
<feature type="compositionally biased region" description="Basic and acidic residues" evidence="1">
    <location>
        <begin position="140"/>
        <end position="168"/>
    </location>
</feature>
<keyword evidence="3" id="KW-1185">Reference proteome</keyword>